<organism evidence="2 3">
    <name type="scientific">Lacticaseibacillus saniviri JCM 17471 = DSM 24301</name>
    <dbReference type="NCBI Taxonomy" id="1293598"/>
    <lineage>
        <taxon>Bacteria</taxon>
        <taxon>Bacillati</taxon>
        <taxon>Bacillota</taxon>
        <taxon>Bacilli</taxon>
        <taxon>Lactobacillales</taxon>
        <taxon>Lactobacillaceae</taxon>
        <taxon>Lacticaseibacillus</taxon>
    </lineage>
</organism>
<dbReference type="PATRIC" id="fig|1293598.4.peg.2417"/>
<keyword evidence="1" id="KW-1133">Transmembrane helix</keyword>
<dbReference type="OrthoDB" id="9975833at2"/>
<protein>
    <submittedName>
        <fullName evidence="2">Uncharacterized protein</fullName>
    </submittedName>
</protein>
<dbReference type="RefSeq" id="WP_054776623.1">
    <property type="nucleotide sequence ID" value="NZ_BBBX01000002.1"/>
</dbReference>
<evidence type="ECO:0000313" key="2">
    <source>
        <dbReference type="EMBL" id="KRO15545.1"/>
    </source>
</evidence>
<evidence type="ECO:0000256" key="1">
    <source>
        <dbReference type="SAM" id="Phobius"/>
    </source>
</evidence>
<name>A0A0R2MPG3_9LACO</name>
<feature type="transmembrane region" description="Helical" evidence="1">
    <location>
        <begin position="31"/>
        <end position="49"/>
    </location>
</feature>
<comment type="caution">
    <text evidence="2">The sequence shown here is derived from an EMBL/GenBank/DDBJ whole genome shotgun (WGS) entry which is preliminary data.</text>
</comment>
<evidence type="ECO:0000313" key="3">
    <source>
        <dbReference type="Proteomes" id="UP000050969"/>
    </source>
</evidence>
<keyword evidence="3" id="KW-1185">Reference proteome</keyword>
<dbReference type="AlphaFoldDB" id="A0A0R2MPG3"/>
<feature type="transmembrane region" description="Helical" evidence="1">
    <location>
        <begin position="7"/>
        <end position="25"/>
    </location>
</feature>
<sequence length="59" mass="7104">MKSWQSYLLTVALYLSISFVLSLVLHREFKWWIDIAVPTGAFIGSYLVIRRQHRHKYKH</sequence>
<keyword evidence="1" id="KW-0472">Membrane</keyword>
<keyword evidence="1" id="KW-0812">Transmembrane</keyword>
<proteinExistence type="predicted"/>
<gene>
    <name evidence="2" type="ORF">IV56_GL002314</name>
</gene>
<dbReference type="EMBL" id="JQCE01000064">
    <property type="protein sequence ID" value="KRO15545.1"/>
    <property type="molecule type" value="Genomic_DNA"/>
</dbReference>
<reference evidence="2 3" key="1">
    <citation type="journal article" date="2015" name="Genome Announc.">
        <title>Expanding the biotechnology potential of lactobacilli through comparative genomics of 213 strains and associated genera.</title>
        <authorList>
            <person name="Sun Z."/>
            <person name="Harris H.M."/>
            <person name="McCann A."/>
            <person name="Guo C."/>
            <person name="Argimon S."/>
            <person name="Zhang W."/>
            <person name="Yang X."/>
            <person name="Jeffery I.B."/>
            <person name="Cooney J.C."/>
            <person name="Kagawa T.F."/>
            <person name="Liu W."/>
            <person name="Song Y."/>
            <person name="Salvetti E."/>
            <person name="Wrobel A."/>
            <person name="Rasinkangas P."/>
            <person name="Parkhill J."/>
            <person name="Rea M.C."/>
            <person name="O'Sullivan O."/>
            <person name="Ritari J."/>
            <person name="Douillard F.P."/>
            <person name="Paul Ross R."/>
            <person name="Yang R."/>
            <person name="Briner A.E."/>
            <person name="Felis G.E."/>
            <person name="de Vos W.M."/>
            <person name="Barrangou R."/>
            <person name="Klaenhammer T.R."/>
            <person name="Caufield P.W."/>
            <person name="Cui Y."/>
            <person name="Zhang H."/>
            <person name="O'Toole P.W."/>
        </authorList>
    </citation>
    <scope>NUCLEOTIDE SEQUENCE [LARGE SCALE GENOMIC DNA]</scope>
    <source>
        <strain evidence="2 3">DSM 24301</strain>
    </source>
</reference>
<accession>A0A0R2MPG3</accession>
<dbReference type="Proteomes" id="UP000050969">
    <property type="component" value="Unassembled WGS sequence"/>
</dbReference>